<feature type="modified residue" description="4-aspartylphosphate" evidence="9">
    <location>
        <position position="57"/>
    </location>
</feature>
<dbReference type="EC" id="2.7.13.3" evidence="2"/>
<evidence type="ECO:0000259" key="11">
    <source>
        <dbReference type="PROSITE" id="PS50110"/>
    </source>
</evidence>
<evidence type="ECO:0000256" key="2">
    <source>
        <dbReference type="ARBA" id="ARBA00012438"/>
    </source>
</evidence>
<organism evidence="12 13">
    <name type="scientific">Tectimicrobiota bacterium</name>
    <dbReference type="NCBI Taxonomy" id="2528274"/>
    <lineage>
        <taxon>Bacteria</taxon>
        <taxon>Pseudomonadati</taxon>
        <taxon>Nitrospinota/Tectimicrobiota group</taxon>
        <taxon>Candidatus Tectimicrobiota</taxon>
    </lineage>
</organism>
<dbReference type="GO" id="GO:0000155">
    <property type="term" value="F:phosphorelay sensor kinase activity"/>
    <property type="evidence" value="ECO:0007669"/>
    <property type="project" value="InterPro"/>
</dbReference>
<dbReference type="InterPro" id="IPR003594">
    <property type="entry name" value="HATPase_dom"/>
</dbReference>
<feature type="domain" description="Histidine kinase" evidence="10">
    <location>
        <begin position="152"/>
        <end position="374"/>
    </location>
</feature>
<dbReference type="CDD" id="cd00082">
    <property type="entry name" value="HisKA"/>
    <property type="match status" value="1"/>
</dbReference>
<evidence type="ECO:0000256" key="8">
    <source>
        <dbReference type="ARBA" id="ARBA00023012"/>
    </source>
</evidence>
<evidence type="ECO:0000256" key="9">
    <source>
        <dbReference type="PROSITE-ProRule" id="PRU00169"/>
    </source>
</evidence>
<feature type="domain" description="Response regulatory" evidence="11">
    <location>
        <begin position="6"/>
        <end position="122"/>
    </location>
</feature>
<evidence type="ECO:0000256" key="6">
    <source>
        <dbReference type="ARBA" id="ARBA00022777"/>
    </source>
</evidence>
<evidence type="ECO:0000256" key="3">
    <source>
        <dbReference type="ARBA" id="ARBA00022553"/>
    </source>
</evidence>
<evidence type="ECO:0000256" key="7">
    <source>
        <dbReference type="ARBA" id="ARBA00022840"/>
    </source>
</evidence>
<evidence type="ECO:0000313" key="13">
    <source>
        <dbReference type="Proteomes" id="UP000769766"/>
    </source>
</evidence>
<dbReference type="InterPro" id="IPR005467">
    <property type="entry name" value="His_kinase_dom"/>
</dbReference>
<dbReference type="CDD" id="cd00156">
    <property type="entry name" value="REC"/>
    <property type="match status" value="2"/>
</dbReference>
<dbReference type="PRINTS" id="PR00344">
    <property type="entry name" value="BCTRLSENSOR"/>
</dbReference>
<dbReference type="SMART" id="SM00387">
    <property type="entry name" value="HATPase_c"/>
    <property type="match status" value="1"/>
</dbReference>
<protein>
    <recommendedName>
        <fullName evidence="2">histidine kinase</fullName>
        <ecNumber evidence="2">2.7.13.3</ecNumber>
    </recommendedName>
</protein>
<dbReference type="PANTHER" id="PTHR43065:SF46">
    <property type="entry name" value="C4-DICARBOXYLATE TRANSPORT SENSOR PROTEIN DCTB"/>
    <property type="match status" value="1"/>
</dbReference>
<sequence length="517" mass="57236">MGIPLRVLIVDDSEDDAILLVRELRCSGYELTFERVDTPAAMKAALDKQPWDIVIADYIMPQFDGLAALALLQESGLDLPFILVSGTIGEETAVKAMRAGAQDYIMKDNLPRLAPAIDRELRELRVRRERKRMEGQFLRAQRMESIGALASGIAHDLNNVLSPILMAVEVLRQNPPKEQAQWVLATVESNAKRGQELVKQVLAFGRGVEGEHVVLQPRHLIREMENLLREVFPKRIEIRTNIAQDLWTVSGDATQLHQVLMNLCVNARDAMPDGGTLSISAENFFIDENHRRIHADARVGPYLILTISDTGTGISREILGKVFEPFFTTKEIGKGTGLGLSTALSITKGHGGFMDVYSHVGRGTAFKVYLPATEAAEVQQKPNETPDLPAGNGELILVVDDEASIREITRATLEAYGYRVIMANNGAEAIALYLQNKEEIQLVLMDTMMPVMEGLTSVRMLRKINPQIKILAVSGLPSDEILSESSDTGVQAFLQKPYSGERLLHTLHKILHAPRVN</sequence>
<feature type="domain" description="Response regulatory" evidence="11">
    <location>
        <begin position="395"/>
        <end position="511"/>
    </location>
</feature>
<dbReference type="Pfam" id="PF00512">
    <property type="entry name" value="HisKA"/>
    <property type="match status" value="1"/>
</dbReference>
<dbReference type="SUPFAM" id="SSF47384">
    <property type="entry name" value="Homodimeric domain of signal transducing histidine kinase"/>
    <property type="match status" value="1"/>
</dbReference>
<keyword evidence="8" id="KW-0902">Two-component regulatory system</keyword>
<dbReference type="Pfam" id="PF02518">
    <property type="entry name" value="HATPase_c"/>
    <property type="match status" value="1"/>
</dbReference>
<dbReference type="InterPro" id="IPR001789">
    <property type="entry name" value="Sig_transdc_resp-reg_receiver"/>
</dbReference>
<dbReference type="Gene3D" id="1.10.287.130">
    <property type="match status" value="1"/>
</dbReference>
<reference evidence="12" key="1">
    <citation type="submission" date="2020-07" db="EMBL/GenBank/DDBJ databases">
        <title>Huge and variable diversity of episymbiotic CPR bacteria and DPANN archaea in groundwater ecosystems.</title>
        <authorList>
            <person name="He C.Y."/>
            <person name="Keren R."/>
            <person name="Whittaker M."/>
            <person name="Farag I.F."/>
            <person name="Doudna J."/>
            <person name="Cate J.H.D."/>
            <person name="Banfield J.F."/>
        </authorList>
    </citation>
    <scope>NUCLEOTIDE SEQUENCE</scope>
    <source>
        <strain evidence="12">NC_groundwater_672_Ag_B-0.1um_62_36</strain>
    </source>
</reference>
<evidence type="ECO:0000313" key="12">
    <source>
        <dbReference type="EMBL" id="MBI2875504.1"/>
    </source>
</evidence>
<dbReference type="AlphaFoldDB" id="A0A932FXH8"/>
<dbReference type="InterPro" id="IPR036097">
    <property type="entry name" value="HisK_dim/P_sf"/>
</dbReference>
<dbReference type="PROSITE" id="PS50109">
    <property type="entry name" value="HIS_KIN"/>
    <property type="match status" value="1"/>
</dbReference>
<dbReference type="InterPro" id="IPR004358">
    <property type="entry name" value="Sig_transdc_His_kin-like_C"/>
</dbReference>
<dbReference type="Gene3D" id="3.30.565.10">
    <property type="entry name" value="Histidine kinase-like ATPase, C-terminal domain"/>
    <property type="match status" value="1"/>
</dbReference>
<dbReference type="Pfam" id="PF00072">
    <property type="entry name" value="Response_reg"/>
    <property type="match status" value="2"/>
</dbReference>
<dbReference type="EMBL" id="JACPRF010000039">
    <property type="protein sequence ID" value="MBI2875504.1"/>
    <property type="molecule type" value="Genomic_DNA"/>
</dbReference>
<dbReference type="GO" id="GO:0005524">
    <property type="term" value="F:ATP binding"/>
    <property type="evidence" value="ECO:0007669"/>
    <property type="project" value="UniProtKB-KW"/>
</dbReference>
<keyword evidence="4" id="KW-0808">Transferase</keyword>
<evidence type="ECO:0000256" key="1">
    <source>
        <dbReference type="ARBA" id="ARBA00000085"/>
    </source>
</evidence>
<dbReference type="InterPro" id="IPR036890">
    <property type="entry name" value="HATPase_C_sf"/>
</dbReference>
<comment type="caution">
    <text evidence="12">The sequence shown here is derived from an EMBL/GenBank/DDBJ whole genome shotgun (WGS) entry which is preliminary data.</text>
</comment>
<dbReference type="SMART" id="SM00448">
    <property type="entry name" value="REC"/>
    <property type="match status" value="2"/>
</dbReference>
<dbReference type="PROSITE" id="PS50110">
    <property type="entry name" value="RESPONSE_REGULATORY"/>
    <property type="match status" value="2"/>
</dbReference>
<comment type="catalytic activity">
    <reaction evidence="1">
        <text>ATP + protein L-histidine = ADP + protein N-phospho-L-histidine.</text>
        <dbReference type="EC" id="2.7.13.3"/>
    </reaction>
</comment>
<evidence type="ECO:0000259" key="10">
    <source>
        <dbReference type="PROSITE" id="PS50109"/>
    </source>
</evidence>
<gene>
    <name evidence="12" type="ORF">HYY20_01335</name>
</gene>
<keyword evidence="6" id="KW-0418">Kinase</keyword>
<dbReference type="PANTHER" id="PTHR43065">
    <property type="entry name" value="SENSOR HISTIDINE KINASE"/>
    <property type="match status" value="1"/>
</dbReference>
<proteinExistence type="predicted"/>
<evidence type="ECO:0000256" key="4">
    <source>
        <dbReference type="ARBA" id="ARBA00022679"/>
    </source>
</evidence>
<keyword evidence="5" id="KW-0547">Nucleotide-binding</keyword>
<keyword evidence="3 9" id="KW-0597">Phosphoprotein</keyword>
<feature type="modified residue" description="4-aspartylphosphate" evidence="9">
    <location>
        <position position="446"/>
    </location>
</feature>
<accession>A0A932FXH8</accession>
<keyword evidence="7" id="KW-0067">ATP-binding</keyword>
<dbReference type="SMART" id="SM00388">
    <property type="entry name" value="HisKA"/>
    <property type="match status" value="1"/>
</dbReference>
<evidence type="ECO:0000256" key="5">
    <source>
        <dbReference type="ARBA" id="ARBA00022741"/>
    </source>
</evidence>
<dbReference type="Gene3D" id="3.40.50.2300">
    <property type="match status" value="2"/>
</dbReference>
<dbReference type="InterPro" id="IPR003661">
    <property type="entry name" value="HisK_dim/P_dom"/>
</dbReference>
<dbReference type="SUPFAM" id="SSF55874">
    <property type="entry name" value="ATPase domain of HSP90 chaperone/DNA topoisomerase II/histidine kinase"/>
    <property type="match status" value="1"/>
</dbReference>
<dbReference type="InterPro" id="IPR011006">
    <property type="entry name" value="CheY-like_superfamily"/>
</dbReference>
<dbReference type="Proteomes" id="UP000769766">
    <property type="component" value="Unassembled WGS sequence"/>
</dbReference>
<name>A0A932FXH8_UNCTE</name>
<dbReference type="SUPFAM" id="SSF52172">
    <property type="entry name" value="CheY-like"/>
    <property type="match status" value="2"/>
</dbReference>